<gene>
    <name evidence="2" type="ORF">CLV30_12757</name>
</gene>
<reference evidence="2 3" key="1">
    <citation type="submission" date="2018-03" db="EMBL/GenBank/DDBJ databases">
        <title>Genomic Encyclopedia of Archaeal and Bacterial Type Strains, Phase II (KMG-II): from individual species to whole genera.</title>
        <authorList>
            <person name="Goeker M."/>
        </authorList>
    </citation>
    <scope>NUCLEOTIDE SEQUENCE [LARGE SCALE GENOMIC DNA]</scope>
    <source>
        <strain evidence="2 3">DSM 45211</strain>
    </source>
</reference>
<name>A0A2P8DFY4_9ACTN</name>
<feature type="compositionally biased region" description="Gly residues" evidence="1">
    <location>
        <begin position="1"/>
        <end position="12"/>
    </location>
</feature>
<feature type="region of interest" description="Disordered" evidence="1">
    <location>
        <begin position="1"/>
        <end position="22"/>
    </location>
</feature>
<dbReference type="EMBL" id="PYGE01000027">
    <property type="protein sequence ID" value="PSK96116.1"/>
    <property type="molecule type" value="Genomic_DNA"/>
</dbReference>
<comment type="caution">
    <text evidence="2">The sequence shown here is derived from an EMBL/GenBank/DDBJ whole genome shotgun (WGS) entry which is preliminary data.</text>
</comment>
<keyword evidence="3" id="KW-1185">Reference proteome</keyword>
<dbReference type="RefSeq" id="WP_106539743.1">
    <property type="nucleotide sequence ID" value="NZ_PYGE01000027.1"/>
</dbReference>
<proteinExistence type="predicted"/>
<organism evidence="2 3">
    <name type="scientific">Haloactinopolyspora alba</name>
    <dbReference type="NCBI Taxonomy" id="648780"/>
    <lineage>
        <taxon>Bacteria</taxon>
        <taxon>Bacillati</taxon>
        <taxon>Actinomycetota</taxon>
        <taxon>Actinomycetes</taxon>
        <taxon>Jiangellales</taxon>
        <taxon>Jiangellaceae</taxon>
        <taxon>Haloactinopolyspora</taxon>
    </lineage>
</organism>
<sequence length="66" mass="7064">MSLPGGGDGYHWGDGQTNDEYGVRPSVLDVELPAEQLRAGENTVTITTTTGSWMVDDAIGIREAVR</sequence>
<accession>A0A2P8DFY4</accession>
<dbReference type="Proteomes" id="UP000243528">
    <property type="component" value="Unassembled WGS sequence"/>
</dbReference>
<dbReference type="AlphaFoldDB" id="A0A2P8DFY4"/>
<protein>
    <submittedName>
        <fullName evidence="2">Uncharacterized protein</fullName>
    </submittedName>
</protein>
<evidence type="ECO:0000313" key="2">
    <source>
        <dbReference type="EMBL" id="PSK96116.1"/>
    </source>
</evidence>
<evidence type="ECO:0000256" key="1">
    <source>
        <dbReference type="SAM" id="MobiDB-lite"/>
    </source>
</evidence>
<evidence type="ECO:0000313" key="3">
    <source>
        <dbReference type="Proteomes" id="UP000243528"/>
    </source>
</evidence>